<reference evidence="7" key="1">
    <citation type="submission" date="2020-03" db="EMBL/GenBank/DDBJ databases">
        <authorList>
            <person name="He L."/>
        </authorList>
    </citation>
    <scope>NUCLEOTIDE SEQUENCE</scope>
    <source>
        <strain evidence="7">CkLH20</strain>
    </source>
</reference>
<feature type="domain" description="Aminotransferase class I/classII large" evidence="6">
    <location>
        <begin position="102"/>
        <end position="514"/>
    </location>
</feature>
<dbReference type="CDD" id="cd00609">
    <property type="entry name" value="AAT_like"/>
    <property type="match status" value="1"/>
</dbReference>
<dbReference type="Proteomes" id="UP000781932">
    <property type="component" value="Unassembled WGS sequence"/>
</dbReference>
<evidence type="ECO:0000256" key="4">
    <source>
        <dbReference type="ARBA" id="ARBA00022679"/>
    </source>
</evidence>
<dbReference type="InterPro" id="IPR015421">
    <property type="entry name" value="PyrdxlP-dep_Trfase_major"/>
</dbReference>
<comment type="similarity">
    <text evidence="2">Belongs to the class-I pyridoxal-phosphate-dependent aminotransferase family.</text>
</comment>
<dbReference type="RefSeq" id="XP_038750955.1">
    <property type="nucleotide sequence ID" value="XM_038883360.1"/>
</dbReference>
<gene>
    <name evidence="7" type="ORF">CkaCkLH20_00640</name>
</gene>
<reference evidence="7" key="2">
    <citation type="submission" date="2020-11" db="EMBL/GenBank/DDBJ databases">
        <title>Whole genome sequencing of Colletotrichum sp.</title>
        <authorList>
            <person name="Li H."/>
        </authorList>
    </citation>
    <scope>NUCLEOTIDE SEQUENCE</scope>
    <source>
        <strain evidence="7">CkLH20</strain>
    </source>
</reference>
<dbReference type="GeneID" id="62156434"/>
<dbReference type="InterPro" id="IPR050859">
    <property type="entry name" value="Class-I_PLP-dep_aminotransf"/>
</dbReference>
<evidence type="ECO:0000256" key="3">
    <source>
        <dbReference type="ARBA" id="ARBA00022576"/>
    </source>
</evidence>
<accession>A0A9P6IER1</accession>
<dbReference type="GO" id="GO:0019878">
    <property type="term" value="P:lysine biosynthetic process via aminoadipic acid"/>
    <property type="evidence" value="ECO:0007669"/>
    <property type="project" value="TreeGrafter"/>
</dbReference>
<evidence type="ECO:0000256" key="5">
    <source>
        <dbReference type="ARBA" id="ARBA00022898"/>
    </source>
</evidence>
<dbReference type="GO" id="GO:0006571">
    <property type="term" value="P:tyrosine biosynthetic process"/>
    <property type="evidence" value="ECO:0007669"/>
    <property type="project" value="TreeGrafter"/>
</dbReference>
<dbReference type="InterPro" id="IPR015424">
    <property type="entry name" value="PyrdxlP-dep_Trfase"/>
</dbReference>
<dbReference type="GO" id="GO:0047536">
    <property type="term" value="F:2-aminoadipate transaminase activity"/>
    <property type="evidence" value="ECO:0007669"/>
    <property type="project" value="TreeGrafter"/>
</dbReference>
<sequence length="523" mass="58692">MGSINKTPAMVDLSHHINAKSKARHPSPLKDIIKFMGVDGMISFAGGLPHSSLFPLEQAKFDCLNPGASLSGDRQVGAENPDILSITLGRAQTPGDLDLTPFLQYGSGAGNAQLIQLAKELTEKVHAPPCDYECLLHPGNTNAWAKVVELLCEDDDFVIVEEYTYPSAQALWIPLGVKAVPVPADAEGILAKDLRAIMQNWDQKERGSRRPRVLYLVSVGSNPTGLTISTQRRREIYDICVEFDIIIVEDDPYYFLQFPGYLTPKEPEFRPKPTKQFLESLVPTFLSMDTQGRVIRLESFSKTIFPGLRMGYFVANPAFTERLLRATEVETQDPAGLSQALVLSLLRRWGIDGYLTWLQNLQFQYRERRDWLLDAFHAQFVVLPAAKSPVPHAQGLVVCVKGRENDELRPVFSFVDPGAGMFVWCKFYFDGVQRFAEIESSATSNDPEQMFADDLWKAWASELVLLTPGSYYHAWQGADKMTTEARGADPRTAHFRFSFATPTKQQIDSGVERLFKVVASYWR</sequence>
<evidence type="ECO:0000256" key="1">
    <source>
        <dbReference type="ARBA" id="ARBA00001933"/>
    </source>
</evidence>
<dbReference type="SUPFAM" id="SSF53383">
    <property type="entry name" value="PLP-dependent transferases"/>
    <property type="match status" value="1"/>
</dbReference>
<dbReference type="Pfam" id="PF00155">
    <property type="entry name" value="Aminotran_1_2"/>
    <property type="match status" value="1"/>
</dbReference>
<dbReference type="EMBL" id="JAATWM020000002">
    <property type="protein sequence ID" value="KAF9881494.1"/>
    <property type="molecule type" value="Genomic_DNA"/>
</dbReference>
<keyword evidence="4" id="KW-0808">Transferase</keyword>
<comment type="cofactor">
    <cofactor evidence="1">
        <name>pyridoxal 5'-phosphate</name>
        <dbReference type="ChEBI" id="CHEBI:597326"/>
    </cofactor>
</comment>
<proteinExistence type="inferred from homology"/>
<keyword evidence="3 7" id="KW-0032">Aminotransferase</keyword>
<dbReference type="GO" id="GO:0009074">
    <property type="term" value="P:aromatic amino acid family catabolic process"/>
    <property type="evidence" value="ECO:0007669"/>
    <property type="project" value="TreeGrafter"/>
</dbReference>
<dbReference type="InterPro" id="IPR004839">
    <property type="entry name" value="Aminotransferase_I/II_large"/>
</dbReference>
<evidence type="ECO:0000256" key="2">
    <source>
        <dbReference type="ARBA" id="ARBA00007441"/>
    </source>
</evidence>
<dbReference type="PANTHER" id="PTHR42790">
    <property type="entry name" value="AMINOTRANSFERASE"/>
    <property type="match status" value="1"/>
</dbReference>
<organism evidence="7 8">
    <name type="scientific">Colletotrichum karsti</name>
    <dbReference type="NCBI Taxonomy" id="1095194"/>
    <lineage>
        <taxon>Eukaryota</taxon>
        <taxon>Fungi</taxon>
        <taxon>Dikarya</taxon>
        <taxon>Ascomycota</taxon>
        <taxon>Pezizomycotina</taxon>
        <taxon>Sordariomycetes</taxon>
        <taxon>Hypocreomycetidae</taxon>
        <taxon>Glomerellales</taxon>
        <taxon>Glomerellaceae</taxon>
        <taxon>Colletotrichum</taxon>
        <taxon>Colletotrichum boninense species complex</taxon>
    </lineage>
</organism>
<dbReference type="Gene3D" id="3.40.640.10">
    <property type="entry name" value="Type I PLP-dependent aspartate aminotransferase-like (Major domain)"/>
    <property type="match status" value="1"/>
</dbReference>
<evidence type="ECO:0000313" key="8">
    <source>
        <dbReference type="Proteomes" id="UP000781932"/>
    </source>
</evidence>
<dbReference type="OrthoDB" id="691673at2759"/>
<dbReference type="AlphaFoldDB" id="A0A9P6IER1"/>
<keyword evidence="8" id="KW-1185">Reference proteome</keyword>
<keyword evidence="5" id="KW-0663">Pyridoxal phosphate</keyword>
<dbReference type="GO" id="GO:0008793">
    <property type="term" value="F:aromatic-amino-acid transaminase activity"/>
    <property type="evidence" value="ECO:0007669"/>
    <property type="project" value="TreeGrafter"/>
</dbReference>
<evidence type="ECO:0000313" key="7">
    <source>
        <dbReference type="EMBL" id="KAF9881494.1"/>
    </source>
</evidence>
<protein>
    <submittedName>
        <fullName evidence="7">Aromatic amino acid aminotransferase</fullName>
    </submittedName>
</protein>
<comment type="caution">
    <text evidence="7">The sequence shown here is derived from an EMBL/GenBank/DDBJ whole genome shotgun (WGS) entry which is preliminary data.</text>
</comment>
<name>A0A9P6IER1_9PEZI</name>
<dbReference type="GO" id="GO:0030170">
    <property type="term" value="F:pyridoxal phosphate binding"/>
    <property type="evidence" value="ECO:0007669"/>
    <property type="project" value="InterPro"/>
</dbReference>
<dbReference type="PANTHER" id="PTHR42790:SF21">
    <property type="entry name" value="AROMATIC_AMINOADIPATE AMINOTRANSFERASE 1"/>
    <property type="match status" value="1"/>
</dbReference>
<evidence type="ECO:0000259" key="6">
    <source>
        <dbReference type="Pfam" id="PF00155"/>
    </source>
</evidence>